<sequence>MGACCGSEKKEDMVRSTEAIQPKLVEPAYCTFESPNFRLEDYSKKIGNMEMIEDIRDLIFNYRPADIRCQRYPNDPPSRHSFILITGEKQISEETLEDSGLIIDYSENGFRILLGDEKIISLAHSNNKKIDPVVELLIFPGSDSKTDKGFHEIIEWSYEHKDELCTDPSVTPELNMGKRLYKYIVDMLHWNSK</sequence>
<evidence type="ECO:0008006" key="3">
    <source>
        <dbReference type="Google" id="ProtNLM"/>
    </source>
</evidence>
<gene>
    <name evidence="1" type="ORF">BSTOLATCC_MIC18851</name>
</gene>
<comment type="caution">
    <text evidence="1">The sequence shown here is derived from an EMBL/GenBank/DDBJ whole genome shotgun (WGS) entry which is preliminary data.</text>
</comment>
<name>A0AAU9J7A3_9CILI</name>
<organism evidence="1 2">
    <name type="scientific">Blepharisma stoltei</name>
    <dbReference type="NCBI Taxonomy" id="1481888"/>
    <lineage>
        <taxon>Eukaryota</taxon>
        <taxon>Sar</taxon>
        <taxon>Alveolata</taxon>
        <taxon>Ciliophora</taxon>
        <taxon>Postciliodesmatophora</taxon>
        <taxon>Heterotrichea</taxon>
        <taxon>Heterotrichida</taxon>
        <taxon>Blepharismidae</taxon>
        <taxon>Blepharisma</taxon>
    </lineage>
</organism>
<accession>A0AAU9J7A3</accession>
<reference evidence="1" key="1">
    <citation type="submission" date="2021-09" db="EMBL/GenBank/DDBJ databases">
        <authorList>
            <consortium name="AG Swart"/>
            <person name="Singh M."/>
            <person name="Singh A."/>
            <person name="Seah K."/>
            <person name="Emmerich C."/>
        </authorList>
    </citation>
    <scope>NUCLEOTIDE SEQUENCE</scope>
    <source>
        <strain evidence="1">ATCC30299</strain>
    </source>
</reference>
<proteinExistence type="predicted"/>
<protein>
    <recommendedName>
        <fullName evidence="3">PilZ domain-containing protein</fullName>
    </recommendedName>
</protein>
<keyword evidence="2" id="KW-1185">Reference proteome</keyword>
<dbReference type="Proteomes" id="UP001162131">
    <property type="component" value="Unassembled WGS sequence"/>
</dbReference>
<evidence type="ECO:0000313" key="2">
    <source>
        <dbReference type="Proteomes" id="UP001162131"/>
    </source>
</evidence>
<dbReference type="EMBL" id="CAJZBQ010000018">
    <property type="protein sequence ID" value="CAG9317608.1"/>
    <property type="molecule type" value="Genomic_DNA"/>
</dbReference>
<evidence type="ECO:0000313" key="1">
    <source>
        <dbReference type="EMBL" id="CAG9317608.1"/>
    </source>
</evidence>
<dbReference type="AlphaFoldDB" id="A0AAU9J7A3"/>